<dbReference type="SUPFAM" id="SSF55846">
    <property type="entry name" value="N-acetylmuramoyl-L-alanine amidase-like"/>
    <property type="match status" value="1"/>
</dbReference>
<comment type="catalytic activity">
    <reaction evidence="1">
        <text>Hydrolyzes the link between N-acetylmuramoyl residues and L-amino acid residues in certain cell-wall glycopeptides.</text>
        <dbReference type="EC" id="3.5.1.28"/>
    </reaction>
</comment>
<dbReference type="GO" id="GO:0071555">
    <property type="term" value="P:cell wall organization"/>
    <property type="evidence" value="ECO:0007669"/>
    <property type="project" value="UniProtKB-KW"/>
</dbReference>
<organism evidence="6 7">
    <name type="scientific">candidate division WWE3 bacterium RIFCSPLOWO2_01_FULL_41_18</name>
    <dbReference type="NCBI Taxonomy" id="1802625"/>
    <lineage>
        <taxon>Bacteria</taxon>
        <taxon>Katanobacteria</taxon>
    </lineage>
</organism>
<dbReference type="EC" id="3.5.1.28" evidence="2"/>
<dbReference type="EMBL" id="MEVI01000003">
    <property type="protein sequence ID" value="OGC54944.1"/>
    <property type="molecule type" value="Genomic_DNA"/>
</dbReference>
<dbReference type="Proteomes" id="UP000176504">
    <property type="component" value="Unassembled WGS sequence"/>
</dbReference>
<protein>
    <recommendedName>
        <fullName evidence="2">N-acetylmuramoyl-L-alanine amidase</fullName>
        <ecNumber evidence="2">3.5.1.28</ecNumber>
    </recommendedName>
</protein>
<dbReference type="InterPro" id="IPR036505">
    <property type="entry name" value="Amidase/PGRP_sf"/>
</dbReference>
<dbReference type="PANTHER" id="PTHR30417:SF1">
    <property type="entry name" value="N-ACETYLMURAMOYL-L-ALANINE AMIDASE AMID"/>
    <property type="match status" value="1"/>
</dbReference>
<dbReference type="CDD" id="cd06583">
    <property type="entry name" value="PGRP"/>
    <property type="match status" value="1"/>
</dbReference>
<evidence type="ECO:0000313" key="6">
    <source>
        <dbReference type="EMBL" id="OGC54944.1"/>
    </source>
</evidence>
<reference evidence="6 7" key="1">
    <citation type="journal article" date="2016" name="Nat. Commun.">
        <title>Thousands of microbial genomes shed light on interconnected biogeochemical processes in an aquifer system.</title>
        <authorList>
            <person name="Anantharaman K."/>
            <person name="Brown C.T."/>
            <person name="Hug L.A."/>
            <person name="Sharon I."/>
            <person name="Castelle C.J."/>
            <person name="Probst A.J."/>
            <person name="Thomas B.C."/>
            <person name="Singh A."/>
            <person name="Wilkins M.J."/>
            <person name="Karaoz U."/>
            <person name="Brodie E.L."/>
            <person name="Williams K.H."/>
            <person name="Hubbard S.S."/>
            <person name="Banfield J.F."/>
        </authorList>
    </citation>
    <scope>NUCLEOTIDE SEQUENCE [LARGE SCALE GENOMIC DNA]</scope>
</reference>
<name>A0A1F4VCQ4_UNCKA</name>
<gene>
    <name evidence="6" type="ORF">A3A78_03105</name>
</gene>
<feature type="domain" description="N-acetylmuramoyl-L-alanine amidase" evidence="5">
    <location>
        <begin position="70"/>
        <end position="227"/>
    </location>
</feature>
<dbReference type="GO" id="GO:0009254">
    <property type="term" value="P:peptidoglycan turnover"/>
    <property type="evidence" value="ECO:0007669"/>
    <property type="project" value="TreeGrafter"/>
</dbReference>
<keyword evidence="3" id="KW-0378">Hydrolase</keyword>
<evidence type="ECO:0000256" key="2">
    <source>
        <dbReference type="ARBA" id="ARBA00011901"/>
    </source>
</evidence>
<proteinExistence type="predicted"/>
<dbReference type="GO" id="GO:0008745">
    <property type="term" value="F:N-acetylmuramoyl-L-alanine amidase activity"/>
    <property type="evidence" value="ECO:0007669"/>
    <property type="project" value="UniProtKB-EC"/>
</dbReference>
<dbReference type="GO" id="GO:0009253">
    <property type="term" value="P:peptidoglycan catabolic process"/>
    <property type="evidence" value="ECO:0007669"/>
    <property type="project" value="InterPro"/>
</dbReference>
<accession>A0A1F4VCQ4</accession>
<dbReference type="AlphaFoldDB" id="A0A1F4VCQ4"/>
<evidence type="ECO:0000313" key="7">
    <source>
        <dbReference type="Proteomes" id="UP000176504"/>
    </source>
</evidence>
<evidence type="ECO:0000259" key="5">
    <source>
        <dbReference type="Pfam" id="PF01510"/>
    </source>
</evidence>
<dbReference type="Pfam" id="PF01510">
    <property type="entry name" value="Amidase_2"/>
    <property type="match status" value="1"/>
</dbReference>
<dbReference type="InterPro" id="IPR051206">
    <property type="entry name" value="NAMLAA_amidase_2"/>
</dbReference>
<evidence type="ECO:0000256" key="3">
    <source>
        <dbReference type="ARBA" id="ARBA00022801"/>
    </source>
</evidence>
<dbReference type="Gene3D" id="3.40.80.10">
    <property type="entry name" value="Peptidoglycan recognition protein-like"/>
    <property type="match status" value="1"/>
</dbReference>
<comment type="caution">
    <text evidence="6">The sequence shown here is derived from an EMBL/GenBank/DDBJ whole genome shotgun (WGS) entry which is preliminary data.</text>
</comment>
<dbReference type="PANTHER" id="PTHR30417">
    <property type="entry name" value="N-ACETYLMURAMOYL-L-ALANINE AMIDASE AMID"/>
    <property type="match status" value="1"/>
</dbReference>
<dbReference type="InterPro" id="IPR002502">
    <property type="entry name" value="Amidase_domain"/>
</dbReference>
<keyword evidence="4" id="KW-0961">Cell wall biogenesis/degradation</keyword>
<evidence type="ECO:0000256" key="4">
    <source>
        <dbReference type="ARBA" id="ARBA00023316"/>
    </source>
</evidence>
<evidence type="ECO:0000256" key="1">
    <source>
        <dbReference type="ARBA" id="ARBA00001561"/>
    </source>
</evidence>
<sequence>MKSNEITKLLSNDPLWYRAVYQEIENIKAIKNNRKRRSLKHTLLKITKRALKEGTIILGNKWYNWDQHRLPIDTIVLHHTSSSPTISLLELSAVELLNLYVKQYMTDEDVKDQKIFSGHYYLNKPEDKNAMTFTSYHYLIRPGGKVTKIVEDSAFLWHAGNLDINKRSIAIAFAGKFINGEKPSKIALEVCAKLIKETYGFIQKDRIFGHCEVIRKDILGETICPGESFISNWKQRLLKLI</sequence>